<evidence type="ECO:0000313" key="1">
    <source>
        <dbReference type="EMBL" id="QHU14454.1"/>
    </source>
</evidence>
<protein>
    <submittedName>
        <fullName evidence="1">Uncharacterized protein</fullName>
    </submittedName>
</protein>
<sequence length="213" mass="24422">MDPILEPWTVRGDGGYGSLPQCLRAGGRIPMEIKDKDWTFEALYLAAQMARDQPSRKVDWEKYVFVFDPEKVGFGEYGWERPVAMISHKWDGSVGMIQLKRDGMKFKRPDDLGMQDFVVHVSCMPRSNNYTDAVVLHFLEEATVCNRCVKVAEPFEVLENGKTYCLACVNKFYPECCNICNNRYTGETALKIYLGGEIYTCGACRDFMRHRIP</sequence>
<accession>A0A6C0KE01</accession>
<name>A0A6C0KE01_9ZZZZ</name>
<dbReference type="AlphaFoldDB" id="A0A6C0KE01"/>
<proteinExistence type="predicted"/>
<organism evidence="1">
    <name type="scientific">viral metagenome</name>
    <dbReference type="NCBI Taxonomy" id="1070528"/>
    <lineage>
        <taxon>unclassified sequences</taxon>
        <taxon>metagenomes</taxon>
        <taxon>organismal metagenomes</taxon>
    </lineage>
</organism>
<dbReference type="EMBL" id="MN740840">
    <property type="protein sequence ID" value="QHU14454.1"/>
    <property type="molecule type" value="Genomic_DNA"/>
</dbReference>
<reference evidence="1" key="1">
    <citation type="journal article" date="2020" name="Nature">
        <title>Giant virus diversity and host interactions through global metagenomics.</title>
        <authorList>
            <person name="Schulz F."/>
            <person name="Roux S."/>
            <person name="Paez-Espino D."/>
            <person name="Jungbluth S."/>
            <person name="Walsh D.A."/>
            <person name="Denef V.J."/>
            <person name="McMahon K.D."/>
            <person name="Konstantinidis K.T."/>
            <person name="Eloe-Fadrosh E.A."/>
            <person name="Kyrpides N.C."/>
            <person name="Woyke T."/>
        </authorList>
    </citation>
    <scope>NUCLEOTIDE SEQUENCE</scope>
    <source>
        <strain evidence="1">GVMAG-S-1102113-118</strain>
    </source>
</reference>